<organism evidence="1">
    <name type="scientific">Pararge aegeria</name>
    <name type="common">speckled wood butterfly</name>
    <dbReference type="NCBI Taxonomy" id="116150"/>
    <lineage>
        <taxon>Eukaryota</taxon>
        <taxon>Metazoa</taxon>
        <taxon>Ecdysozoa</taxon>
        <taxon>Arthropoda</taxon>
        <taxon>Hexapoda</taxon>
        <taxon>Insecta</taxon>
        <taxon>Pterygota</taxon>
        <taxon>Neoptera</taxon>
        <taxon>Endopterygota</taxon>
        <taxon>Lepidoptera</taxon>
        <taxon>Glossata</taxon>
        <taxon>Ditrysia</taxon>
        <taxon>Papilionoidea</taxon>
        <taxon>Nymphalidae</taxon>
        <taxon>Satyrinae</taxon>
        <taxon>Satyrini</taxon>
        <taxon>Parargina</taxon>
        <taxon>Pararge</taxon>
    </lineage>
</organism>
<evidence type="ECO:0000313" key="1">
    <source>
        <dbReference type="EMBL" id="JAA81078.1"/>
    </source>
</evidence>
<protein>
    <submittedName>
        <fullName evidence="1">Uncharacterized protein</fullName>
    </submittedName>
</protein>
<accession>S4NZ56</accession>
<dbReference type="EMBL" id="GAIX01011482">
    <property type="protein sequence ID" value="JAA81078.1"/>
    <property type="molecule type" value="Transcribed_RNA"/>
</dbReference>
<proteinExistence type="predicted"/>
<reference evidence="1" key="1">
    <citation type="journal article" date="2013" name="BMC Genomics">
        <title>Unscrambling butterfly oogenesis.</title>
        <authorList>
            <person name="Carter J.M."/>
            <person name="Baker S.C."/>
            <person name="Pink R."/>
            <person name="Carter D.R."/>
            <person name="Collins A."/>
            <person name="Tomlin J."/>
            <person name="Gibbs M."/>
            <person name="Breuker C.J."/>
        </authorList>
    </citation>
    <scope>NUCLEOTIDE SEQUENCE</scope>
    <source>
        <tissue evidence="1">Ovary</tissue>
    </source>
</reference>
<dbReference type="AlphaFoldDB" id="S4NZ56"/>
<sequence>MKYDRWLNLCCTTEWSPARRDCRVAVAAFSGFRATFRSQFNKPLVVFMLCCILGTNKRRNFYDRFIYLYIYIYNS</sequence>
<reference evidence="1" key="2">
    <citation type="submission" date="2013-05" db="EMBL/GenBank/DDBJ databases">
        <authorList>
            <person name="Carter J.-M."/>
            <person name="Baker S.C."/>
            <person name="Pink R."/>
            <person name="Carter D.R.F."/>
            <person name="Collins A."/>
            <person name="Tomlin J."/>
            <person name="Gibbs M."/>
            <person name="Breuker C.J."/>
        </authorList>
    </citation>
    <scope>NUCLEOTIDE SEQUENCE</scope>
    <source>
        <tissue evidence="1">Ovary</tissue>
    </source>
</reference>
<name>S4NZ56_9NEOP</name>